<dbReference type="Proteomes" id="UP000027195">
    <property type="component" value="Unassembled WGS sequence"/>
</dbReference>
<organism evidence="2 3">
    <name type="scientific">Botryobasidium botryosum (strain FD-172 SS1)</name>
    <dbReference type="NCBI Taxonomy" id="930990"/>
    <lineage>
        <taxon>Eukaryota</taxon>
        <taxon>Fungi</taxon>
        <taxon>Dikarya</taxon>
        <taxon>Basidiomycota</taxon>
        <taxon>Agaricomycotina</taxon>
        <taxon>Agaricomycetes</taxon>
        <taxon>Cantharellales</taxon>
        <taxon>Botryobasidiaceae</taxon>
        <taxon>Botryobasidium</taxon>
    </lineage>
</organism>
<name>A0A067N153_BOTB1</name>
<dbReference type="AlphaFoldDB" id="A0A067N153"/>
<sequence length="154" mass="17616">MTFIGYVSGTKVNIPPTTKDDSDQEQDKTFIGPDQEEKEGLENQPEEEPPEEQEEEQPIKEESDQEEEIEPDKSDSNKSSSEDSDEDDEDDDEEPIILPKTPSSEKKPLPFKEGYSITKICWITHYSTKGNDTSTEEESFTITWFSTTITYNFS</sequence>
<feature type="compositionally biased region" description="Acidic residues" evidence="1">
    <location>
        <begin position="34"/>
        <end position="56"/>
    </location>
</feature>
<evidence type="ECO:0000256" key="1">
    <source>
        <dbReference type="SAM" id="MobiDB-lite"/>
    </source>
</evidence>
<keyword evidence="3" id="KW-1185">Reference proteome</keyword>
<accession>A0A067N153</accession>
<gene>
    <name evidence="2" type="ORF">BOTBODRAFT_168834</name>
</gene>
<dbReference type="EMBL" id="KL198016">
    <property type="protein sequence ID" value="KDQ21594.1"/>
    <property type="molecule type" value="Genomic_DNA"/>
</dbReference>
<feature type="compositionally biased region" description="Acidic residues" evidence="1">
    <location>
        <begin position="82"/>
        <end position="95"/>
    </location>
</feature>
<evidence type="ECO:0000313" key="3">
    <source>
        <dbReference type="Proteomes" id="UP000027195"/>
    </source>
</evidence>
<protein>
    <submittedName>
        <fullName evidence="2">Uncharacterized protein</fullName>
    </submittedName>
</protein>
<dbReference type="InParanoid" id="A0A067N153"/>
<feature type="region of interest" description="Disordered" evidence="1">
    <location>
        <begin position="1"/>
        <end position="110"/>
    </location>
</feature>
<dbReference type="HOGENOM" id="CLU_1703923_0_0_1"/>
<proteinExistence type="predicted"/>
<feature type="compositionally biased region" description="Basic and acidic residues" evidence="1">
    <location>
        <begin position="18"/>
        <end position="28"/>
    </location>
</feature>
<reference evidence="3" key="1">
    <citation type="journal article" date="2014" name="Proc. Natl. Acad. Sci. U.S.A.">
        <title>Extensive sampling of basidiomycete genomes demonstrates inadequacy of the white-rot/brown-rot paradigm for wood decay fungi.</title>
        <authorList>
            <person name="Riley R."/>
            <person name="Salamov A.A."/>
            <person name="Brown D.W."/>
            <person name="Nagy L.G."/>
            <person name="Floudas D."/>
            <person name="Held B.W."/>
            <person name="Levasseur A."/>
            <person name="Lombard V."/>
            <person name="Morin E."/>
            <person name="Otillar R."/>
            <person name="Lindquist E.A."/>
            <person name="Sun H."/>
            <person name="LaButti K.M."/>
            <person name="Schmutz J."/>
            <person name="Jabbour D."/>
            <person name="Luo H."/>
            <person name="Baker S.E."/>
            <person name="Pisabarro A.G."/>
            <person name="Walton J.D."/>
            <person name="Blanchette R.A."/>
            <person name="Henrissat B."/>
            <person name="Martin F."/>
            <person name="Cullen D."/>
            <person name="Hibbett D.S."/>
            <person name="Grigoriev I.V."/>
        </authorList>
    </citation>
    <scope>NUCLEOTIDE SEQUENCE [LARGE SCALE GENOMIC DNA]</scope>
    <source>
        <strain evidence="3">FD-172 SS1</strain>
    </source>
</reference>
<evidence type="ECO:0000313" key="2">
    <source>
        <dbReference type="EMBL" id="KDQ21594.1"/>
    </source>
</evidence>